<evidence type="ECO:0000256" key="4">
    <source>
        <dbReference type="ARBA" id="ARBA00022801"/>
    </source>
</evidence>
<dbReference type="AlphaFoldDB" id="A0A2H0V4W1"/>
<feature type="domain" description="Peptidase M20 dimerisation" evidence="6">
    <location>
        <begin position="168"/>
        <end position="280"/>
    </location>
</feature>
<organism evidence="7 8">
    <name type="scientific">Candidatus Falkowbacteria bacterium CG10_big_fil_rev_8_21_14_0_10_39_11</name>
    <dbReference type="NCBI Taxonomy" id="1974565"/>
    <lineage>
        <taxon>Bacteria</taxon>
        <taxon>Candidatus Falkowiibacteriota</taxon>
    </lineage>
</organism>
<evidence type="ECO:0000256" key="2">
    <source>
        <dbReference type="ARBA" id="ARBA00006247"/>
    </source>
</evidence>
<dbReference type="Proteomes" id="UP000229901">
    <property type="component" value="Unassembled WGS sequence"/>
</dbReference>
<reference evidence="8" key="1">
    <citation type="submission" date="2017-09" db="EMBL/GenBank/DDBJ databases">
        <title>Depth-based differentiation of microbial function through sediment-hosted aquifers and enrichment of novel symbionts in the deep terrestrial subsurface.</title>
        <authorList>
            <person name="Probst A.J."/>
            <person name="Ladd B."/>
            <person name="Jarett J.K."/>
            <person name="Geller-Mcgrath D.E."/>
            <person name="Sieber C.M.K."/>
            <person name="Emerson J.B."/>
            <person name="Anantharaman K."/>
            <person name="Thomas B.C."/>
            <person name="Malmstrom R."/>
            <person name="Stieglmeier M."/>
            <person name="Klingl A."/>
            <person name="Woyke T."/>
            <person name="Ryan C.M."/>
            <person name="Banfield J.F."/>
        </authorList>
    </citation>
    <scope>NUCLEOTIDE SEQUENCE [LARGE SCALE GENOMIC DNA]</scope>
</reference>
<gene>
    <name evidence="7" type="ORF">COT97_03055</name>
</gene>
<evidence type="ECO:0000256" key="5">
    <source>
        <dbReference type="ARBA" id="ARBA00022833"/>
    </source>
</evidence>
<name>A0A2H0V4W1_9BACT</name>
<dbReference type="PANTHER" id="PTHR43808">
    <property type="entry name" value="ACETYLORNITHINE DEACETYLASE"/>
    <property type="match status" value="1"/>
</dbReference>
<evidence type="ECO:0000259" key="6">
    <source>
        <dbReference type="Pfam" id="PF07687"/>
    </source>
</evidence>
<dbReference type="InterPro" id="IPR002933">
    <property type="entry name" value="Peptidase_M20"/>
</dbReference>
<evidence type="ECO:0000256" key="1">
    <source>
        <dbReference type="ARBA" id="ARBA00001947"/>
    </source>
</evidence>
<dbReference type="Gene3D" id="3.40.630.10">
    <property type="entry name" value="Zn peptidases"/>
    <property type="match status" value="1"/>
</dbReference>
<dbReference type="GO" id="GO:0046872">
    <property type="term" value="F:metal ion binding"/>
    <property type="evidence" value="ECO:0007669"/>
    <property type="project" value="UniProtKB-KW"/>
</dbReference>
<dbReference type="SUPFAM" id="SSF53187">
    <property type="entry name" value="Zn-dependent exopeptidases"/>
    <property type="match status" value="1"/>
</dbReference>
<dbReference type="SUPFAM" id="SSF55031">
    <property type="entry name" value="Bacterial exopeptidase dimerisation domain"/>
    <property type="match status" value="1"/>
</dbReference>
<comment type="caution">
    <text evidence="7">The sequence shown here is derived from an EMBL/GenBank/DDBJ whole genome shotgun (WGS) entry which is preliminary data.</text>
</comment>
<evidence type="ECO:0000313" key="7">
    <source>
        <dbReference type="EMBL" id="PIR94123.1"/>
    </source>
</evidence>
<dbReference type="GO" id="GO:0016787">
    <property type="term" value="F:hydrolase activity"/>
    <property type="evidence" value="ECO:0007669"/>
    <property type="project" value="UniProtKB-KW"/>
</dbReference>
<dbReference type="InterPro" id="IPR011650">
    <property type="entry name" value="Peptidase_M20_dimer"/>
</dbReference>
<keyword evidence="3" id="KW-0479">Metal-binding</keyword>
<keyword evidence="5" id="KW-0862">Zinc</keyword>
<evidence type="ECO:0000313" key="8">
    <source>
        <dbReference type="Proteomes" id="UP000229901"/>
    </source>
</evidence>
<dbReference type="InterPro" id="IPR050072">
    <property type="entry name" value="Peptidase_M20A"/>
</dbReference>
<dbReference type="Gene3D" id="3.30.70.360">
    <property type="match status" value="1"/>
</dbReference>
<dbReference type="PANTHER" id="PTHR43808:SF8">
    <property type="entry name" value="PEPTIDASE M20 DIMERISATION DOMAIN-CONTAINING PROTEIN"/>
    <property type="match status" value="1"/>
</dbReference>
<proteinExistence type="inferred from homology"/>
<comment type="cofactor">
    <cofactor evidence="1">
        <name>Zn(2+)</name>
        <dbReference type="ChEBI" id="CHEBI:29105"/>
    </cofactor>
</comment>
<dbReference type="Pfam" id="PF01546">
    <property type="entry name" value="Peptidase_M20"/>
    <property type="match status" value="1"/>
</dbReference>
<accession>A0A2H0V4W1</accession>
<dbReference type="EMBL" id="PFAP01000018">
    <property type="protein sequence ID" value="PIR94123.1"/>
    <property type="molecule type" value="Genomic_DNA"/>
</dbReference>
<sequence length="372" mass="40918">MNTKELLSKLISFDSQCTKSNKDIAMFIASLFPKDLVTVGKFKSKQGLDLYNVAVKISGENSNLPPLIFSGHTDTVPISGNWETDPFVAAEEAGMIIGLGAVDMKGGVAALIKTALDLIDNQPQRDCYFLFDADEEGDGYGGQRFINQYQFKNADIVIAEPTDKKIIIGQKGVMELKITFNGKEQHVSRADQFYNEKYNAIYKAVKAINEIKIIERQLNAIENKRFSPPTLTVCQINGGTGVNIIPSKTEMVVSCRFLPTQDFLAVKQQIINQMKNIDPQVAVDELLIGEANLVNSDNQLVIACSRVSRVVIGQASMDVFTGWTQAGVYKQWGNCLIWGPGGLKLAHTAGEYVSVADIEIMEKCYQSLAKNG</sequence>
<dbReference type="InterPro" id="IPR036264">
    <property type="entry name" value="Bact_exopeptidase_dim_dom"/>
</dbReference>
<protein>
    <recommendedName>
        <fullName evidence="6">Peptidase M20 dimerisation domain-containing protein</fullName>
    </recommendedName>
</protein>
<comment type="similarity">
    <text evidence="2">Belongs to the peptidase M20A family.</text>
</comment>
<keyword evidence="4" id="KW-0378">Hydrolase</keyword>
<evidence type="ECO:0000256" key="3">
    <source>
        <dbReference type="ARBA" id="ARBA00022723"/>
    </source>
</evidence>
<dbReference type="Pfam" id="PF07687">
    <property type="entry name" value="M20_dimer"/>
    <property type="match status" value="1"/>
</dbReference>